<reference evidence="5" key="1">
    <citation type="journal article" date="2014" name="Int. J. Syst. Evol. Microbiol.">
        <title>Complete genome sequence of Corynebacterium casei LMG S-19264T (=DSM 44701T), isolated from a smear-ripened cheese.</title>
        <authorList>
            <consortium name="US DOE Joint Genome Institute (JGI-PGF)"/>
            <person name="Walter F."/>
            <person name="Albersmeier A."/>
            <person name="Kalinowski J."/>
            <person name="Ruckert C."/>
        </authorList>
    </citation>
    <scope>NUCLEOTIDE SEQUENCE</scope>
    <source>
        <strain evidence="5">JCM 4637</strain>
    </source>
</reference>
<dbReference type="Gene3D" id="1.10.1040.10">
    <property type="entry name" value="N-(1-d-carboxylethyl)-l-norvaline Dehydrogenase, domain 2"/>
    <property type="match status" value="1"/>
</dbReference>
<dbReference type="GO" id="GO:0016491">
    <property type="term" value="F:oxidoreductase activity"/>
    <property type="evidence" value="ECO:0007669"/>
    <property type="project" value="UniProtKB-KW"/>
</dbReference>
<keyword evidence="2" id="KW-0560">Oxidoreductase</keyword>
<dbReference type="InterPro" id="IPR048666">
    <property type="entry name" value="RedAm-like_C"/>
</dbReference>
<dbReference type="InterPro" id="IPR006115">
    <property type="entry name" value="6PGDH_NADP-bd"/>
</dbReference>
<dbReference type="PANTHER" id="PTHR43580">
    <property type="entry name" value="OXIDOREDUCTASE GLYR1-RELATED"/>
    <property type="match status" value="1"/>
</dbReference>
<reference evidence="5" key="2">
    <citation type="submission" date="2020-09" db="EMBL/GenBank/DDBJ databases">
        <authorList>
            <person name="Sun Q."/>
            <person name="Ohkuma M."/>
        </authorList>
    </citation>
    <scope>NUCLEOTIDE SEQUENCE</scope>
    <source>
        <strain evidence="5">JCM 4637</strain>
    </source>
</reference>
<dbReference type="InterPro" id="IPR051265">
    <property type="entry name" value="HIBADH-related_NP60_sf"/>
</dbReference>
<feature type="domain" description="6-phosphogluconate dehydrogenase NADP-binding" evidence="3">
    <location>
        <begin position="8"/>
        <end position="155"/>
    </location>
</feature>
<accession>A0A918X2E8</accession>
<comment type="caution">
    <text evidence="5">The sequence shown here is derived from an EMBL/GenBank/DDBJ whole genome shotgun (WGS) entry which is preliminary data.</text>
</comment>
<dbReference type="SUPFAM" id="SSF51735">
    <property type="entry name" value="NAD(P)-binding Rossmann-fold domains"/>
    <property type="match status" value="1"/>
</dbReference>
<sequence>MTTTQKSVTVIGLGPMGRAMVSAYLDAGYDVTVFNRTASRADELVARGATRAESAEQAIRANELTVLSLTDYDAMYALLEPATAALAGRVLVNLSSDTPDRAREAAEWAAAHGAQHLTGGVSVPPSGIGNPDAYTYYSGPKDAFAQHEATLEVLTRADYKGEDPGLGALYYQLQMDMFWTGLTSWLHALAVARANGITAEELLPYATDVLGTMPNFFAFYTPRIDAGEIVGDVERLSMAVASIDHVVHTTKAAGVDPALPAAVLDAFRRGADAGHADDSLTSLVDVFAKNGFAKSGS</sequence>
<protein>
    <submittedName>
        <fullName evidence="5">6-phosphogluconate dehydrogenase</fullName>
    </submittedName>
</protein>
<name>A0A918X2E8_9ACTN</name>
<dbReference type="GO" id="GO:0050661">
    <property type="term" value="F:NADP binding"/>
    <property type="evidence" value="ECO:0007669"/>
    <property type="project" value="InterPro"/>
</dbReference>
<dbReference type="Pfam" id="PF21761">
    <property type="entry name" value="RedAm-like_C"/>
    <property type="match status" value="1"/>
</dbReference>
<evidence type="ECO:0000259" key="4">
    <source>
        <dbReference type="Pfam" id="PF21761"/>
    </source>
</evidence>
<evidence type="ECO:0000259" key="3">
    <source>
        <dbReference type="Pfam" id="PF03446"/>
    </source>
</evidence>
<dbReference type="PANTHER" id="PTHR43580:SF2">
    <property type="entry name" value="CYTOKINE-LIKE NUCLEAR FACTOR N-PAC"/>
    <property type="match status" value="1"/>
</dbReference>
<dbReference type="Gene3D" id="3.40.50.720">
    <property type="entry name" value="NAD(P)-binding Rossmann-like Domain"/>
    <property type="match status" value="1"/>
</dbReference>
<dbReference type="PIRSF" id="PIRSF000103">
    <property type="entry name" value="HIBADH"/>
    <property type="match status" value="1"/>
</dbReference>
<comment type="similarity">
    <text evidence="1">Belongs to the HIBADH-related family.</text>
</comment>
<evidence type="ECO:0000313" key="5">
    <source>
        <dbReference type="EMBL" id="GHD05259.1"/>
    </source>
</evidence>
<dbReference type="InterPro" id="IPR015815">
    <property type="entry name" value="HIBADH-related"/>
</dbReference>
<dbReference type="RefSeq" id="WP_268253626.1">
    <property type="nucleotide sequence ID" value="NZ_BMVC01000012.1"/>
</dbReference>
<dbReference type="Pfam" id="PF03446">
    <property type="entry name" value="NAD_binding_2"/>
    <property type="match status" value="1"/>
</dbReference>
<evidence type="ECO:0000313" key="6">
    <source>
        <dbReference type="Proteomes" id="UP000638353"/>
    </source>
</evidence>
<dbReference type="AlphaFoldDB" id="A0A918X2E8"/>
<proteinExistence type="inferred from homology"/>
<dbReference type="InterPro" id="IPR036291">
    <property type="entry name" value="NAD(P)-bd_dom_sf"/>
</dbReference>
<dbReference type="EMBL" id="BMVC01000012">
    <property type="protein sequence ID" value="GHD05259.1"/>
    <property type="molecule type" value="Genomic_DNA"/>
</dbReference>
<organism evidence="5 6">
    <name type="scientific">Streptomyces finlayi</name>
    <dbReference type="NCBI Taxonomy" id="67296"/>
    <lineage>
        <taxon>Bacteria</taxon>
        <taxon>Bacillati</taxon>
        <taxon>Actinomycetota</taxon>
        <taxon>Actinomycetes</taxon>
        <taxon>Kitasatosporales</taxon>
        <taxon>Streptomycetaceae</taxon>
        <taxon>Streptomyces</taxon>
    </lineage>
</organism>
<evidence type="ECO:0000256" key="2">
    <source>
        <dbReference type="ARBA" id="ARBA00023002"/>
    </source>
</evidence>
<gene>
    <name evidence="5" type="ORF">GCM10010334_55500</name>
</gene>
<feature type="domain" description="NADPH-dependent reductive aminase-like C-terminal" evidence="4">
    <location>
        <begin position="163"/>
        <end position="288"/>
    </location>
</feature>
<dbReference type="Proteomes" id="UP000638353">
    <property type="component" value="Unassembled WGS sequence"/>
</dbReference>
<dbReference type="InterPro" id="IPR013328">
    <property type="entry name" value="6PGD_dom2"/>
</dbReference>
<evidence type="ECO:0000256" key="1">
    <source>
        <dbReference type="ARBA" id="ARBA00009080"/>
    </source>
</evidence>